<evidence type="ECO:0000256" key="1">
    <source>
        <dbReference type="ARBA" id="ARBA00004442"/>
    </source>
</evidence>
<evidence type="ECO:0000256" key="3">
    <source>
        <dbReference type="ARBA" id="ARBA00022729"/>
    </source>
</evidence>
<comment type="similarity">
    <text evidence="2">Belongs to the MipA/OmpV family.</text>
</comment>
<dbReference type="GO" id="GO:0009279">
    <property type="term" value="C:cell outer membrane"/>
    <property type="evidence" value="ECO:0007669"/>
    <property type="project" value="UniProtKB-SubCell"/>
</dbReference>
<evidence type="ECO:0000256" key="5">
    <source>
        <dbReference type="ARBA" id="ARBA00023237"/>
    </source>
</evidence>
<evidence type="ECO:0000256" key="4">
    <source>
        <dbReference type="ARBA" id="ARBA00023136"/>
    </source>
</evidence>
<organism evidence="6">
    <name type="scientific">uncultured Woeseiaceae bacterium</name>
    <dbReference type="NCBI Taxonomy" id="1983305"/>
    <lineage>
        <taxon>Bacteria</taxon>
        <taxon>Pseudomonadati</taxon>
        <taxon>Pseudomonadota</taxon>
        <taxon>Gammaproteobacteria</taxon>
        <taxon>Woeseiales</taxon>
        <taxon>Woeseiaceae</taxon>
        <taxon>environmental samples</taxon>
    </lineage>
</organism>
<dbReference type="Pfam" id="PF06629">
    <property type="entry name" value="MipA"/>
    <property type="match status" value="1"/>
</dbReference>
<accession>A0A7D9D4I1</accession>
<dbReference type="PANTHER" id="PTHR38776:SF1">
    <property type="entry name" value="MLTA-INTERACTING PROTEIN-RELATED"/>
    <property type="match status" value="1"/>
</dbReference>
<evidence type="ECO:0008006" key="7">
    <source>
        <dbReference type="Google" id="ProtNLM"/>
    </source>
</evidence>
<keyword evidence="3" id="KW-0732">Signal</keyword>
<keyword evidence="4" id="KW-0472">Membrane</keyword>
<dbReference type="InterPro" id="IPR010583">
    <property type="entry name" value="MipA"/>
</dbReference>
<proteinExistence type="inferred from homology"/>
<gene>
    <name evidence="6" type="ORF">JTBM06_V1_80023</name>
</gene>
<dbReference type="EMBL" id="LR633967">
    <property type="protein sequence ID" value="VUX55699.1"/>
    <property type="molecule type" value="Genomic_DNA"/>
</dbReference>
<keyword evidence="5" id="KW-0998">Cell outer membrane</keyword>
<dbReference type="AlphaFoldDB" id="A0A7D9D4I1"/>
<reference evidence="6" key="1">
    <citation type="submission" date="2019-07" db="EMBL/GenBank/DDBJ databases">
        <authorList>
            <person name="Weber M."/>
            <person name="Kostadinov I."/>
            <person name="Kostadinov D I."/>
        </authorList>
    </citation>
    <scope>NUCLEOTIDE SEQUENCE</scope>
    <source>
        <strain evidence="6">Gfbio:sag-sample-m06:053724c1-46a9-4a36-b237-ea2bf867836b</strain>
    </source>
</reference>
<protein>
    <recommendedName>
        <fullName evidence="7">MltA-interacting MipA family protein</fullName>
    </recommendedName>
</protein>
<evidence type="ECO:0000256" key="2">
    <source>
        <dbReference type="ARBA" id="ARBA00005722"/>
    </source>
</evidence>
<name>A0A7D9D4I1_9GAMM</name>
<sequence length="468" mass="52363">MPIIDSHPSRRYVVAVVCFLAAQVGAQEVSEIPFFYAVPGTAALGAGIRGGQNPYFPDNREDQRTQDLIPLYLYEGKYLYAHGTSGGVHIFRNDAFQANLHVSYRFQQLDPGSNAFYEGLEKRKQSLDAGIGLSLTQDWGQVSLTAVHDTLDRHNGSEVRTSYRYFIDAGQWSLSPYISWSWQDENLSDYYFGVSEAEARPDRPAYSPGDSQWVGFGINTAWHVSDKIVLFANVGFVGADSSIENSPLVEEPNFSALFVGGTYMFGNALKPTYILDEERAGEWSWRVNYGYQADGNIISEIDQGDFSKSSFADTNIGGLTFSKLLSAGPRIDYLGRVAVFRHLEEDEGNSNFWSYAAYIMAMGKGYSPWSKQEWFRWGFGFGMSYAENVPIAEQRKQARSDGNTSRFLNYLELSVDFPLWRVSKADWLKNCYAGVTVVHRSGIFGTSDLLGDVSGGSDWITAHLECKR</sequence>
<evidence type="ECO:0000313" key="6">
    <source>
        <dbReference type="EMBL" id="VUX55699.1"/>
    </source>
</evidence>
<dbReference type="PANTHER" id="PTHR38776">
    <property type="entry name" value="MLTA-INTERACTING PROTEIN-RELATED"/>
    <property type="match status" value="1"/>
</dbReference>
<comment type="subcellular location">
    <subcellularLocation>
        <location evidence="1">Cell outer membrane</location>
    </subcellularLocation>
</comment>